<dbReference type="SUPFAM" id="SSF46785">
    <property type="entry name" value="Winged helix' DNA-binding domain"/>
    <property type="match status" value="1"/>
</dbReference>
<dbReference type="SMART" id="SM00345">
    <property type="entry name" value="HTH_GNTR"/>
    <property type="match status" value="1"/>
</dbReference>
<evidence type="ECO:0000313" key="7">
    <source>
        <dbReference type="Proteomes" id="UP000002526"/>
    </source>
</evidence>
<dbReference type="InterPro" id="IPR000524">
    <property type="entry name" value="Tscrpt_reg_HTH_GntR"/>
</dbReference>
<dbReference type="GO" id="GO:0000987">
    <property type="term" value="F:cis-regulatory region sequence-specific DNA binding"/>
    <property type="evidence" value="ECO:0000318"/>
    <property type="project" value="GO_Central"/>
</dbReference>
<dbReference type="Pfam" id="PF07729">
    <property type="entry name" value="FCD"/>
    <property type="match status" value="1"/>
</dbReference>
<proteinExistence type="predicted"/>
<dbReference type="EMBL" id="BA000040">
    <property type="protein sequence ID" value="BAC49692.1"/>
    <property type="molecule type" value="Genomic_DNA"/>
</dbReference>
<dbReference type="STRING" id="224911.AAV28_19280"/>
<dbReference type="InParanoid" id="Q89LW6"/>
<dbReference type="SMART" id="SM00895">
    <property type="entry name" value="FCD"/>
    <property type="match status" value="1"/>
</dbReference>
<dbReference type="Proteomes" id="UP000002526">
    <property type="component" value="Chromosome"/>
</dbReference>
<dbReference type="InterPro" id="IPR036390">
    <property type="entry name" value="WH_DNA-bd_sf"/>
</dbReference>
<dbReference type="SUPFAM" id="SSF48008">
    <property type="entry name" value="GntR ligand-binding domain-like"/>
    <property type="match status" value="1"/>
</dbReference>
<keyword evidence="1" id="KW-0805">Transcription regulation</keyword>
<evidence type="ECO:0000256" key="3">
    <source>
        <dbReference type="ARBA" id="ARBA00023163"/>
    </source>
</evidence>
<dbReference type="eggNOG" id="COG1802">
    <property type="taxonomic scope" value="Bacteria"/>
</dbReference>
<accession>Q89LW6</accession>
<dbReference type="Gene3D" id="1.10.10.10">
    <property type="entry name" value="Winged helix-like DNA-binding domain superfamily/Winged helix DNA-binding domain"/>
    <property type="match status" value="1"/>
</dbReference>
<keyword evidence="2" id="KW-0238">DNA-binding</keyword>
<dbReference type="KEGG" id="bja:blr4427"/>
<feature type="domain" description="HTH gntR-type" evidence="5">
    <location>
        <begin position="27"/>
        <end position="94"/>
    </location>
</feature>
<dbReference type="EnsemblBacteria" id="BAC49692">
    <property type="protein sequence ID" value="BAC49692"/>
    <property type="gene ID" value="BAC49692"/>
</dbReference>
<dbReference type="CDD" id="cd07377">
    <property type="entry name" value="WHTH_GntR"/>
    <property type="match status" value="1"/>
</dbReference>
<dbReference type="InterPro" id="IPR036388">
    <property type="entry name" value="WH-like_DNA-bd_sf"/>
</dbReference>
<dbReference type="PANTHER" id="PTHR43537:SF41">
    <property type="entry name" value="TRANSCRIPTIONAL REGULATORY PROTEIN"/>
    <property type="match status" value="1"/>
</dbReference>
<evidence type="ECO:0000313" key="6">
    <source>
        <dbReference type="EMBL" id="BAC49692.1"/>
    </source>
</evidence>
<sequence>MQERDRFLPDESRRKTEGQMKQPLKHRTLSAAIVDQLRQAILDGTYPAGSQLRQDALGDAYGVSRIPVREALFQLEAEGLVRIVPQKGAIVSELSLDEINDVFDLRRILEPRLLAQSAPRFTGEDFAGLDDIHKSFEKAIKARNVSEWGQLNADFHMALYVHAPQPRTRAIVLSLLQTSDRYTRLQLSNTKAMGTAEKEHAQLIALCRAQKIDEACRFLERHIEAVRKDLLQVVAGSTIAPKSRRKEKS</sequence>
<reference evidence="7" key="1">
    <citation type="journal article" date="2002" name="DNA Res.">
        <title>Complete genomic sequence of nitrogen-fixing symbiotic bacterium Bradyrhizobium japonicum USDA110.</title>
        <authorList>
            <person name="Kaneko T."/>
            <person name="Nakamura Y."/>
            <person name="Sato S."/>
            <person name="Minamisawa K."/>
            <person name="Uchiumi T."/>
            <person name="Sasamoto S."/>
            <person name="Watanabe A."/>
            <person name="Idesawa K."/>
            <person name="Iriguchi M."/>
            <person name="Kawashima K."/>
            <person name="Kohara M."/>
            <person name="Matsumoto M."/>
            <person name="Shimpo S."/>
            <person name="Tsuruoka H."/>
            <person name="Wada T."/>
            <person name="Yamada M."/>
            <person name="Tabata S."/>
        </authorList>
    </citation>
    <scope>NUCLEOTIDE SEQUENCE [LARGE SCALE GENOMIC DNA]</scope>
    <source>
        <strain evidence="7">JCM 10833 / BCRC 13528 / IAM 13628 / NBRC 14792 / USDA 110</strain>
    </source>
</reference>
<dbReference type="GO" id="GO:0003700">
    <property type="term" value="F:DNA-binding transcription factor activity"/>
    <property type="evidence" value="ECO:0000318"/>
    <property type="project" value="GO_Central"/>
</dbReference>
<feature type="region of interest" description="Disordered" evidence="4">
    <location>
        <begin position="1"/>
        <end position="22"/>
    </location>
</feature>
<dbReference type="InterPro" id="IPR008920">
    <property type="entry name" value="TF_FadR/GntR_C"/>
</dbReference>
<gene>
    <name evidence="6" type="ordered locus">blr4427</name>
</gene>
<protein>
    <submittedName>
        <fullName evidence="6">Transcriptional regulatory protein</fullName>
    </submittedName>
</protein>
<dbReference type="Pfam" id="PF00392">
    <property type="entry name" value="GntR"/>
    <property type="match status" value="1"/>
</dbReference>
<evidence type="ECO:0000259" key="5">
    <source>
        <dbReference type="PROSITE" id="PS50949"/>
    </source>
</evidence>
<keyword evidence="3" id="KW-0804">Transcription</keyword>
<dbReference type="HOGENOM" id="CLU_017584_5_4_5"/>
<evidence type="ECO:0000256" key="4">
    <source>
        <dbReference type="SAM" id="MobiDB-lite"/>
    </source>
</evidence>
<dbReference type="PhylomeDB" id="Q89LW6"/>
<dbReference type="GO" id="GO:0006355">
    <property type="term" value="P:regulation of DNA-templated transcription"/>
    <property type="evidence" value="ECO:0000318"/>
    <property type="project" value="GO_Central"/>
</dbReference>
<dbReference type="InterPro" id="IPR011711">
    <property type="entry name" value="GntR_C"/>
</dbReference>
<organism evidence="6 7">
    <name type="scientific">Bradyrhizobium diazoefficiens (strain JCM 10833 / BCRC 13528 / IAM 13628 / NBRC 14792 / USDA 110)</name>
    <dbReference type="NCBI Taxonomy" id="224911"/>
    <lineage>
        <taxon>Bacteria</taxon>
        <taxon>Pseudomonadati</taxon>
        <taxon>Pseudomonadota</taxon>
        <taxon>Alphaproteobacteria</taxon>
        <taxon>Hyphomicrobiales</taxon>
        <taxon>Nitrobacteraceae</taxon>
        <taxon>Bradyrhizobium</taxon>
    </lineage>
</organism>
<evidence type="ECO:0000256" key="2">
    <source>
        <dbReference type="ARBA" id="ARBA00023125"/>
    </source>
</evidence>
<keyword evidence="7" id="KW-1185">Reference proteome</keyword>
<dbReference type="Gene3D" id="1.20.120.530">
    <property type="entry name" value="GntR ligand-binding domain-like"/>
    <property type="match status" value="1"/>
</dbReference>
<feature type="compositionally biased region" description="Basic and acidic residues" evidence="4">
    <location>
        <begin position="1"/>
        <end position="18"/>
    </location>
</feature>
<dbReference type="OrthoDB" id="9810548at2"/>
<dbReference type="AlphaFoldDB" id="Q89LW6"/>
<dbReference type="PROSITE" id="PS50949">
    <property type="entry name" value="HTH_GNTR"/>
    <property type="match status" value="1"/>
</dbReference>
<evidence type="ECO:0000256" key="1">
    <source>
        <dbReference type="ARBA" id="ARBA00023015"/>
    </source>
</evidence>
<dbReference type="PANTHER" id="PTHR43537">
    <property type="entry name" value="TRANSCRIPTIONAL REGULATOR, GNTR FAMILY"/>
    <property type="match status" value="1"/>
</dbReference>
<name>Q89LW6_BRADU</name>
<dbReference type="PATRIC" id="fig|224911.5.peg.4475"/>